<reference evidence="2 3" key="1">
    <citation type="journal article" date="2015" name="Nature">
        <title>rRNA introns, odd ribosomes, and small enigmatic genomes across a large radiation of phyla.</title>
        <authorList>
            <person name="Brown C.T."/>
            <person name="Hug L.A."/>
            <person name="Thomas B.C."/>
            <person name="Sharon I."/>
            <person name="Castelle C.J."/>
            <person name="Singh A."/>
            <person name="Wilkins M.J."/>
            <person name="Williams K.H."/>
            <person name="Banfield J.F."/>
        </authorList>
    </citation>
    <scope>NUCLEOTIDE SEQUENCE [LARGE SCALE GENOMIC DNA]</scope>
</reference>
<comment type="caution">
    <text evidence="2">The sequence shown here is derived from an EMBL/GenBank/DDBJ whole genome shotgun (WGS) entry which is preliminary data.</text>
</comment>
<dbReference type="Pfam" id="PF07866">
    <property type="entry name" value="DUF1653"/>
    <property type="match status" value="1"/>
</dbReference>
<protein>
    <recommendedName>
        <fullName evidence="1">DUF1653 domain-containing protein</fullName>
    </recommendedName>
</protein>
<dbReference type="Gene3D" id="2.30.30.320">
    <property type="entry name" value="DUF1653-like domain"/>
    <property type="match status" value="1"/>
</dbReference>
<evidence type="ECO:0000313" key="3">
    <source>
        <dbReference type="Proteomes" id="UP000034022"/>
    </source>
</evidence>
<evidence type="ECO:0000259" key="1">
    <source>
        <dbReference type="Pfam" id="PF07866"/>
    </source>
</evidence>
<dbReference type="AlphaFoldDB" id="A0A0G0N1E7"/>
<name>A0A0G0N1E7_9BACT</name>
<dbReference type="Proteomes" id="UP000034022">
    <property type="component" value="Unassembled WGS sequence"/>
</dbReference>
<gene>
    <name evidence="2" type="ORF">US91_C0002G0055</name>
</gene>
<dbReference type="InterPro" id="IPR023387">
    <property type="entry name" value="DUF1653-like_dom"/>
</dbReference>
<sequence>MKLGKYKYYKGNFYEVIGVAHHSETLEELAVYRALYNHEVYGDNSLWVRPMEMFNETVVVDGKEVLRFTLISN</sequence>
<dbReference type="EMBL" id="LBUU01000002">
    <property type="protein sequence ID" value="KKQ70976.1"/>
    <property type="molecule type" value="Genomic_DNA"/>
</dbReference>
<organism evidence="2 3">
    <name type="scientific">Candidatus Falkowbacteria bacterium GW2011_GWE1_38_31</name>
    <dbReference type="NCBI Taxonomy" id="1618638"/>
    <lineage>
        <taxon>Bacteria</taxon>
        <taxon>Candidatus Falkowiibacteriota</taxon>
    </lineage>
</organism>
<dbReference type="InterPro" id="IPR037135">
    <property type="entry name" value="DUF1653-like_dom_sf"/>
</dbReference>
<feature type="domain" description="DUF1653" evidence="1">
    <location>
        <begin position="4"/>
        <end position="69"/>
    </location>
</feature>
<evidence type="ECO:0000313" key="2">
    <source>
        <dbReference type="EMBL" id="KKQ70976.1"/>
    </source>
</evidence>
<accession>A0A0G0N1E7</accession>
<proteinExistence type="predicted"/>